<feature type="coiled-coil region" evidence="5">
    <location>
        <begin position="133"/>
        <end position="170"/>
    </location>
</feature>
<reference evidence="8" key="1">
    <citation type="submission" date="2019-06" db="EMBL/GenBank/DDBJ databases">
        <authorList>
            <consortium name="Wellcome Sanger Institute Data Sharing"/>
        </authorList>
    </citation>
    <scope>NUCLEOTIDE SEQUENCE [LARGE SCALE GENOMIC DNA]</scope>
</reference>
<dbReference type="PROSITE" id="PS50089">
    <property type="entry name" value="ZF_RING_2"/>
    <property type="match status" value="1"/>
</dbReference>
<keyword evidence="9" id="KW-1185">Reference proteome</keyword>
<dbReference type="SUPFAM" id="SSF57845">
    <property type="entry name" value="B-box zinc-binding domain"/>
    <property type="match status" value="1"/>
</dbReference>
<keyword evidence="5" id="KW-0175">Coiled coil</keyword>
<protein>
    <recommendedName>
        <fullName evidence="10">RING-type domain-containing protein</fullName>
    </recommendedName>
</protein>
<keyword evidence="1" id="KW-0479">Metal-binding</keyword>
<evidence type="ECO:0000259" key="6">
    <source>
        <dbReference type="PROSITE" id="PS50089"/>
    </source>
</evidence>
<dbReference type="AlphaFoldDB" id="A0A667ZRR9"/>
<evidence type="ECO:0000313" key="9">
    <source>
        <dbReference type="Proteomes" id="UP000472263"/>
    </source>
</evidence>
<dbReference type="InterPro" id="IPR050143">
    <property type="entry name" value="TRIM/RBCC"/>
</dbReference>
<dbReference type="PROSITE" id="PS50119">
    <property type="entry name" value="ZF_BBOX"/>
    <property type="match status" value="1"/>
</dbReference>
<dbReference type="Gene3D" id="3.30.40.10">
    <property type="entry name" value="Zinc/RING finger domain, C3HC4 (zinc finger)"/>
    <property type="match status" value="1"/>
</dbReference>
<dbReference type="Pfam" id="PF13445">
    <property type="entry name" value="zf-RING_UBOX"/>
    <property type="match status" value="1"/>
</dbReference>
<dbReference type="InterPro" id="IPR001841">
    <property type="entry name" value="Znf_RING"/>
</dbReference>
<reference evidence="8" key="3">
    <citation type="submission" date="2025-09" db="UniProtKB">
        <authorList>
            <consortium name="Ensembl"/>
        </authorList>
    </citation>
    <scope>IDENTIFICATION</scope>
</reference>
<name>A0A667ZRR9_9TELE</name>
<keyword evidence="3" id="KW-0862">Zinc</keyword>
<dbReference type="Proteomes" id="UP000472263">
    <property type="component" value="Chromosome 9"/>
</dbReference>
<evidence type="ECO:0000256" key="4">
    <source>
        <dbReference type="PROSITE-ProRule" id="PRU00024"/>
    </source>
</evidence>
<evidence type="ECO:0000256" key="1">
    <source>
        <dbReference type="ARBA" id="ARBA00022723"/>
    </source>
</evidence>
<dbReference type="InterPro" id="IPR027370">
    <property type="entry name" value="Znf-RING_euk"/>
</dbReference>
<dbReference type="InterPro" id="IPR013083">
    <property type="entry name" value="Znf_RING/FYVE/PHD"/>
</dbReference>
<dbReference type="PANTHER" id="PTHR24103">
    <property type="entry name" value="E3 UBIQUITIN-PROTEIN LIGASE TRIM"/>
    <property type="match status" value="1"/>
</dbReference>
<dbReference type="SMART" id="SM00184">
    <property type="entry name" value="RING"/>
    <property type="match status" value="1"/>
</dbReference>
<evidence type="ECO:0000256" key="2">
    <source>
        <dbReference type="ARBA" id="ARBA00022771"/>
    </source>
</evidence>
<evidence type="ECO:0008006" key="10">
    <source>
        <dbReference type="Google" id="ProtNLM"/>
    </source>
</evidence>
<reference evidence="8" key="2">
    <citation type="submission" date="2025-08" db="UniProtKB">
        <authorList>
            <consortium name="Ensembl"/>
        </authorList>
    </citation>
    <scope>IDENTIFICATION</scope>
</reference>
<organism evidence="8 9">
    <name type="scientific">Myripristis murdjan</name>
    <name type="common">pinecone soldierfish</name>
    <dbReference type="NCBI Taxonomy" id="586833"/>
    <lineage>
        <taxon>Eukaryota</taxon>
        <taxon>Metazoa</taxon>
        <taxon>Chordata</taxon>
        <taxon>Craniata</taxon>
        <taxon>Vertebrata</taxon>
        <taxon>Euteleostomi</taxon>
        <taxon>Actinopterygii</taxon>
        <taxon>Neopterygii</taxon>
        <taxon>Teleostei</taxon>
        <taxon>Neoteleostei</taxon>
        <taxon>Acanthomorphata</taxon>
        <taxon>Holocentriformes</taxon>
        <taxon>Holocentridae</taxon>
        <taxon>Myripristis</taxon>
    </lineage>
</organism>
<keyword evidence="2 4" id="KW-0863">Zinc-finger</keyword>
<dbReference type="InParanoid" id="A0A667ZRR9"/>
<evidence type="ECO:0000259" key="7">
    <source>
        <dbReference type="PROSITE" id="PS50119"/>
    </source>
</evidence>
<dbReference type="GO" id="GO:0008270">
    <property type="term" value="F:zinc ion binding"/>
    <property type="evidence" value="ECO:0007669"/>
    <property type="project" value="UniProtKB-KW"/>
</dbReference>
<dbReference type="Ensembl" id="ENSMMDT00005039207.1">
    <property type="protein sequence ID" value="ENSMMDP00005038404.1"/>
    <property type="gene ID" value="ENSMMDG00005017846.1"/>
</dbReference>
<dbReference type="InterPro" id="IPR017907">
    <property type="entry name" value="Znf_RING_CS"/>
</dbReference>
<sequence>MAEKTALVESYLNCHVCAETFRDPVSLGCQHSFCSSCLKQFWEQTKTKNCPICKRKSSKDEPCENFILKELADSFAGRQKAASSETEKGEEEVVVVCREHEAERKWFCREDQRAVCAASELLQHHGHKVVPTEEAVSELKEQLNSDLKSLQDKKKRYEDAEKTYKDVVQHSKNEHTVQIIMYILLWTCKKIFYLGGYILL</sequence>
<evidence type="ECO:0000313" key="8">
    <source>
        <dbReference type="Ensembl" id="ENSMMDP00005038404.1"/>
    </source>
</evidence>
<proteinExistence type="predicted"/>
<evidence type="ECO:0000256" key="5">
    <source>
        <dbReference type="SAM" id="Coils"/>
    </source>
</evidence>
<feature type="domain" description="B box-type" evidence="7">
    <location>
        <begin position="92"/>
        <end position="132"/>
    </location>
</feature>
<feature type="domain" description="RING-type" evidence="6">
    <location>
        <begin position="14"/>
        <end position="54"/>
    </location>
</feature>
<dbReference type="InterPro" id="IPR000315">
    <property type="entry name" value="Znf_B-box"/>
</dbReference>
<dbReference type="GeneTree" id="ENSGT01030000234583"/>
<accession>A0A667ZRR9</accession>
<dbReference type="Gene3D" id="3.30.160.60">
    <property type="entry name" value="Classic Zinc Finger"/>
    <property type="match status" value="1"/>
</dbReference>
<dbReference type="Pfam" id="PF00643">
    <property type="entry name" value="zf-B_box"/>
    <property type="match status" value="1"/>
</dbReference>
<dbReference type="PROSITE" id="PS00518">
    <property type="entry name" value="ZF_RING_1"/>
    <property type="match status" value="1"/>
</dbReference>
<evidence type="ECO:0000256" key="3">
    <source>
        <dbReference type="ARBA" id="ARBA00022833"/>
    </source>
</evidence>
<dbReference type="SUPFAM" id="SSF57850">
    <property type="entry name" value="RING/U-box"/>
    <property type="match status" value="1"/>
</dbReference>